<name>A0ABQ1NDC2_9BURK</name>
<comment type="caution">
    <text evidence="2">The sequence shown here is derived from an EMBL/GenBank/DDBJ whole genome shotgun (WGS) entry which is preliminary data.</text>
</comment>
<protein>
    <submittedName>
        <fullName evidence="2">Uncharacterized protein</fullName>
    </submittedName>
</protein>
<dbReference type="Proteomes" id="UP000602004">
    <property type="component" value="Unassembled WGS sequence"/>
</dbReference>
<feature type="region of interest" description="Disordered" evidence="1">
    <location>
        <begin position="1"/>
        <end position="21"/>
    </location>
</feature>
<evidence type="ECO:0000313" key="2">
    <source>
        <dbReference type="EMBL" id="GGC63530.1"/>
    </source>
</evidence>
<dbReference type="EMBL" id="BMHL01000014">
    <property type="protein sequence ID" value="GGC63530.1"/>
    <property type="molecule type" value="Genomic_DNA"/>
</dbReference>
<keyword evidence="3" id="KW-1185">Reference proteome</keyword>
<proteinExistence type="predicted"/>
<gene>
    <name evidence="2" type="ORF">GCM10011400_59210</name>
</gene>
<organism evidence="2 3">
    <name type="scientific">Paraburkholderia caffeinilytica</name>
    <dbReference type="NCBI Taxonomy" id="1761016"/>
    <lineage>
        <taxon>Bacteria</taxon>
        <taxon>Pseudomonadati</taxon>
        <taxon>Pseudomonadota</taxon>
        <taxon>Betaproteobacteria</taxon>
        <taxon>Burkholderiales</taxon>
        <taxon>Burkholderiaceae</taxon>
        <taxon>Paraburkholderia</taxon>
    </lineage>
</organism>
<evidence type="ECO:0000256" key="1">
    <source>
        <dbReference type="SAM" id="MobiDB-lite"/>
    </source>
</evidence>
<evidence type="ECO:0000313" key="3">
    <source>
        <dbReference type="Proteomes" id="UP000602004"/>
    </source>
</evidence>
<sequence>MGVLVSGANKHTSSDVAAPPDIASAPATAVSQPTEPESVPAAVWKLQTLKIGPLRVKANLPSYGINATCMLPSPADDEVSMCQPVVGTSDTSIWQIRIVSQRDRFVPLTWFDSVTQSLRGMPVDVLTRQLGNEANLVTKAGFTSAALLAPGDLSGAVAIRGSAAAPSAFAAAKPQSCVYAFLLAANRPATVLYCAANDEDALAGTQKIVSSLLKFNTSAEYKRGSAQGVEHNLYLKRLKAAGGGAPELLSSEQAYEQSTAAECERYPVISQERYQCYEGFAANRLPML</sequence>
<accession>A0ABQ1NDC2</accession>
<reference evidence="3" key="1">
    <citation type="journal article" date="2019" name="Int. J. Syst. Evol. Microbiol.">
        <title>The Global Catalogue of Microorganisms (GCM) 10K type strain sequencing project: providing services to taxonomists for standard genome sequencing and annotation.</title>
        <authorList>
            <consortium name="The Broad Institute Genomics Platform"/>
            <consortium name="The Broad Institute Genome Sequencing Center for Infectious Disease"/>
            <person name="Wu L."/>
            <person name="Ma J."/>
        </authorList>
    </citation>
    <scope>NUCLEOTIDE SEQUENCE [LARGE SCALE GENOMIC DNA]</scope>
    <source>
        <strain evidence="3">CGMCC 1.15103</strain>
    </source>
</reference>